<proteinExistence type="predicted"/>
<gene>
    <name evidence="2" type="ORF">ANIA_11483</name>
</gene>
<keyword evidence="3" id="KW-1185">Reference proteome</keyword>
<evidence type="ECO:0000313" key="2">
    <source>
        <dbReference type="EMBL" id="CBF81617.1"/>
    </source>
</evidence>
<feature type="compositionally biased region" description="Polar residues" evidence="1">
    <location>
        <begin position="61"/>
        <end position="70"/>
    </location>
</feature>
<dbReference type="EMBL" id="BN001305">
    <property type="protein sequence ID" value="CBF81617.1"/>
    <property type="molecule type" value="Genomic_DNA"/>
</dbReference>
<dbReference type="AlphaFoldDB" id="C8VG22"/>
<name>C8VG22_EMENI</name>
<sequence>MLGLGAREKLTEWESKWDVPGVDGKAKGEAELYHLVTTSDWQKPDEEGTHPPTLQAPAVPGQTSKLQRGD</sequence>
<reference evidence="3" key="1">
    <citation type="journal article" date="2005" name="Nature">
        <title>Sequencing of Aspergillus nidulans and comparative analysis with A. fumigatus and A. oryzae.</title>
        <authorList>
            <person name="Galagan J.E."/>
            <person name="Calvo S.E."/>
            <person name="Cuomo C."/>
            <person name="Ma L.J."/>
            <person name="Wortman J.R."/>
            <person name="Batzoglou S."/>
            <person name="Lee S.I."/>
            <person name="Basturkmen M."/>
            <person name="Spevak C.C."/>
            <person name="Clutterbuck J."/>
            <person name="Kapitonov V."/>
            <person name="Jurka J."/>
            <person name="Scazzocchio C."/>
            <person name="Farman M."/>
            <person name="Butler J."/>
            <person name="Purcell S."/>
            <person name="Harris S."/>
            <person name="Braus G.H."/>
            <person name="Draht O."/>
            <person name="Busch S."/>
            <person name="D'Enfert C."/>
            <person name="Bouchier C."/>
            <person name="Goldman G.H."/>
            <person name="Bell-Pedersen D."/>
            <person name="Griffiths-Jones S."/>
            <person name="Doonan J.H."/>
            <person name="Yu J."/>
            <person name="Vienken K."/>
            <person name="Pain A."/>
            <person name="Freitag M."/>
            <person name="Selker E.U."/>
            <person name="Archer D.B."/>
            <person name="Penalva M.A."/>
            <person name="Oakley B.R."/>
            <person name="Momany M."/>
            <person name="Tanaka T."/>
            <person name="Kumagai T."/>
            <person name="Asai K."/>
            <person name="Machida M."/>
            <person name="Nierman W.C."/>
            <person name="Denning D.W."/>
            <person name="Caddick M."/>
            <person name="Hynes M."/>
            <person name="Paoletti M."/>
            <person name="Fischer R."/>
            <person name="Miller B."/>
            <person name="Dyer P."/>
            <person name="Sachs M.S."/>
            <person name="Osmani S.A."/>
            <person name="Birren B.W."/>
        </authorList>
    </citation>
    <scope>NUCLEOTIDE SEQUENCE [LARGE SCALE GENOMIC DNA]</scope>
    <source>
        <strain evidence="3">FGSC A4 / ATCC 38163 / CBS 112.46 / NRRL 194 / M139</strain>
    </source>
</reference>
<accession>C8VG22</accession>
<dbReference type="RefSeq" id="XP_050468235.1">
    <property type="nucleotide sequence ID" value="XM_050612295.1"/>
</dbReference>
<dbReference type="InParanoid" id="C8VG22"/>
<feature type="region of interest" description="Disordered" evidence="1">
    <location>
        <begin position="39"/>
        <end position="70"/>
    </location>
</feature>
<evidence type="ECO:0000256" key="1">
    <source>
        <dbReference type="SAM" id="MobiDB-lite"/>
    </source>
</evidence>
<evidence type="ECO:0000313" key="3">
    <source>
        <dbReference type="Proteomes" id="UP000000560"/>
    </source>
</evidence>
<dbReference type="GeneID" id="74897060"/>
<dbReference type="Proteomes" id="UP000000560">
    <property type="component" value="Chromosome V"/>
</dbReference>
<dbReference type="HOGENOM" id="CLU_2757772_0_0_1"/>
<reference evidence="3" key="2">
    <citation type="journal article" date="2009" name="Fungal Genet. Biol.">
        <title>The 2008 update of the Aspergillus nidulans genome annotation: a community effort.</title>
        <authorList>
            <person name="Wortman J.R."/>
            <person name="Gilsenan J.M."/>
            <person name="Joardar V."/>
            <person name="Deegan J."/>
            <person name="Clutterbuck J."/>
            <person name="Andersen M.R."/>
            <person name="Archer D."/>
            <person name="Bencina M."/>
            <person name="Braus G."/>
            <person name="Coutinho P."/>
            <person name="von Dohren H."/>
            <person name="Doonan J."/>
            <person name="Driessen A.J."/>
            <person name="Durek P."/>
            <person name="Espeso E."/>
            <person name="Fekete E."/>
            <person name="Flipphi M."/>
            <person name="Estrada C.G."/>
            <person name="Geysens S."/>
            <person name="Goldman G."/>
            <person name="de Groot P.W."/>
            <person name="Hansen K."/>
            <person name="Harris S.D."/>
            <person name="Heinekamp T."/>
            <person name="Helmstaedt K."/>
            <person name="Henrissat B."/>
            <person name="Hofmann G."/>
            <person name="Homan T."/>
            <person name="Horio T."/>
            <person name="Horiuchi H."/>
            <person name="James S."/>
            <person name="Jones M."/>
            <person name="Karaffa L."/>
            <person name="Karanyi Z."/>
            <person name="Kato M."/>
            <person name="Keller N."/>
            <person name="Kelly D.E."/>
            <person name="Kiel J.A."/>
            <person name="Kim J.M."/>
            <person name="van der Klei I.J."/>
            <person name="Klis F.M."/>
            <person name="Kovalchuk A."/>
            <person name="Krasevec N."/>
            <person name="Kubicek C.P."/>
            <person name="Liu B."/>
            <person name="Maccabe A."/>
            <person name="Meyer V."/>
            <person name="Mirabito P."/>
            <person name="Miskei M."/>
            <person name="Mos M."/>
            <person name="Mullins J."/>
            <person name="Nelson D.R."/>
            <person name="Nielsen J."/>
            <person name="Oakley B.R."/>
            <person name="Osmani S.A."/>
            <person name="Pakula T."/>
            <person name="Paszewski A."/>
            <person name="Paulsen I."/>
            <person name="Pilsyk S."/>
            <person name="Pocsi I."/>
            <person name="Punt P.J."/>
            <person name="Ram A.F."/>
            <person name="Ren Q."/>
            <person name="Robellet X."/>
            <person name="Robson G."/>
            <person name="Seiboth B."/>
            <person name="van Solingen P."/>
            <person name="Specht T."/>
            <person name="Sun J."/>
            <person name="Taheri-Talesh N."/>
            <person name="Takeshita N."/>
            <person name="Ussery D."/>
            <person name="vanKuyk P.A."/>
            <person name="Visser H."/>
            <person name="van de Vondervoort P.J."/>
            <person name="de Vries R.P."/>
            <person name="Walton J."/>
            <person name="Xiang X."/>
            <person name="Xiong Y."/>
            <person name="Zeng A.P."/>
            <person name="Brandt B.W."/>
            <person name="Cornell M.J."/>
            <person name="van den Hondel C.A."/>
            <person name="Visser J."/>
            <person name="Oliver S.G."/>
            <person name="Turner G."/>
        </authorList>
    </citation>
    <scope>GENOME REANNOTATION</scope>
    <source>
        <strain evidence="3">FGSC A4 / ATCC 38163 / CBS 112.46 / NRRL 194 / M139</strain>
    </source>
</reference>
<protein>
    <submittedName>
        <fullName evidence="2">Uncharacterized protein</fullName>
    </submittedName>
</protein>
<organism evidence="2 3">
    <name type="scientific">Emericella nidulans (strain FGSC A4 / ATCC 38163 / CBS 112.46 / NRRL 194 / M139)</name>
    <name type="common">Aspergillus nidulans</name>
    <dbReference type="NCBI Taxonomy" id="227321"/>
    <lineage>
        <taxon>Eukaryota</taxon>
        <taxon>Fungi</taxon>
        <taxon>Dikarya</taxon>
        <taxon>Ascomycota</taxon>
        <taxon>Pezizomycotina</taxon>
        <taxon>Eurotiomycetes</taxon>
        <taxon>Eurotiomycetidae</taxon>
        <taxon>Eurotiales</taxon>
        <taxon>Aspergillaceae</taxon>
        <taxon>Aspergillus</taxon>
        <taxon>Aspergillus subgen. Nidulantes</taxon>
    </lineage>
</organism>
<dbReference type="KEGG" id="ani:ANIA_11483"/>